<evidence type="ECO:0000256" key="1">
    <source>
        <dbReference type="ARBA" id="ARBA00004976"/>
    </source>
</evidence>
<evidence type="ECO:0000256" key="2">
    <source>
        <dbReference type="SAM" id="MobiDB-lite"/>
    </source>
</evidence>
<dbReference type="Gene3D" id="1.10.287.860">
    <property type="entry name" value="Nucleotidyltransferase"/>
    <property type="match status" value="1"/>
</dbReference>
<dbReference type="InterPro" id="IPR043519">
    <property type="entry name" value="NT_sf"/>
</dbReference>
<accession>A0A7Y3SWA4</accession>
<dbReference type="CDD" id="cd05399">
    <property type="entry name" value="NT_Rel-Spo_like"/>
    <property type="match status" value="1"/>
</dbReference>
<dbReference type="Gene3D" id="3.30.460.10">
    <property type="entry name" value="Beta Polymerase, domain 2"/>
    <property type="match status" value="1"/>
</dbReference>
<feature type="region of interest" description="Disordered" evidence="2">
    <location>
        <begin position="306"/>
        <end position="336"/>
    </location>
</feature>
<name>A0A7Y3SWA4_9CLOT</name>
<dbReference type="Proteomes" id="UP000531659">
    <property type="component" value="Unassembled WGS sequence"/>
</dbReference>
<proteinExistence type="predicted"/>
<dbReference type="SMART" id="SM00954">
    <property type="entry name" value="RelA_SpoT"/>
    <property type="match status" value="1"/>
</dbReference>
<feature type="compositionally biased region" description="Polar residues" evidence="2">
    <location>
        <begin position="322"/>
        <end position="336"/>
    </location>
</feature>
<evidence type="ECO:0000313" key="5">
    <source>
        <dbReference type="Proteomes" id="UP000531659"/>
    </source>
</evidence>
<comment type="caution">
    <text evidence="4">The sequence shown here is derived from an EMBL/GenBank/DDBJ whole genome shotgun (WGS) entry which is preliminary data.</text>
</comment>
<dbReference type="Pfam" id="PF04607">
    <property type="entry name" value="RelA_SpoT"/>
    <property type="match status" value="1"/>
</dbReference>
<dbReference type="SUPFAM" id="SSF81301">
    <property type="entry name" value="Nucleotidyltransferase"/>
    <property type="match status" value="1"/>
</dbReference>
<organism evidence="4 5">
    <name type="scientific">Clostridium estertheticum</name>
    <dbReference type="NCBI Taxonomy" id="238834"/>
    <lineage>
        <taxon>Bacteria</taxon>
        <taxon>Bacillati</taxon>
        <taxon>Bacillota</taxon>
        <taxon>Clostridia</taxon>
        <taxon>Eubacteriales</taxon>
        <taxon>Clostridiaceae</taxon>
        <taxon>Clostridium</taxon>
    </lineage>
</organism>
<dbReference type="AlphaFoldDB" id="A0A7Y3SWA4"/>
<sequence>MGKIIEELEKDYKSRYYLYEKLCKEVTTQLNSLFEENKVILSSPIEFRIKTFQSISEKIERNKVEVSNISEINDLAGIRIIVLFKRDVELISRIISENFTVTREEDTSKRLSENQFGYGSIHFEITTKDAWLLVPTLKPLKGLSAEIQLRTASQHIWAASSHLLQYKKEKDVHATLVRAINRAAALLEVVDLEFERVLLEREDYYNNISNMDSKETINVDSLRYILDKELPLENRSDNENYSDLLDELLEFNIITSEDVEKLLNDNYEKIMGEEEKVSKKPGEKTYFLHVGLVRNALAFQFGKKYRDYQSSKQDKKSKKDNTSPGVEGSTQVEITK</sequence>
<dbReference type="RefSeq" id="WP_171297028.1">
    <property type="nucleotide sequence ID" value="NZ_CP087098.1"/>
</dbReference>
<evidence type="ECO:0000259" key="3">
    <source>
        <dbReference type="SMART" id="SM00954"/>
    </source>
</evidence>
<comment type="pathway">
    <text evidence="1">Purine metabolism; ppGpp biosynthesis; ppGpp from GTP: step 1/2.</text>
</comment>
<reference evidence="4 5" key="1">
    <citation type="submission" date="2020-05" db="EMBL/GenBank/DDBJ databases">
        <title>Complete genome of Clostridium estertheticum subspecies estertheticum, isolated from Vacuum packed lamb meat from New Zealand imported to Switzerland.</title>
        <authorList>
            <person name="Wambui J."/>
            <person name="Stevens M.J.A."/>
            <person name="Stephan R."/>
        </authorList>
    </citation>
    <scope>NUCLEOTIDE SEQUENCE [LARGE SCALE GENOMIC DNA]</scope>
    <source>
        <strain evidence="4 5">CEST001</strain>
    </source>
</reference>
<dbReference type="PANTHER" id="PTHR41773">
    <property type="entry name" value="GTP PYROPHOSPHATASE-RELATED"/>
    <property type="match status" value="1"/>
</dbReference>
<feature type="domain" description="RelA/SpoT" evidence="3">
    <location>
        <begin position="47"/>
        <end position="172"/>
    </location>
</feature>
<gene>
    <name evidence="4" type="ORF">HLQ16_10380</name>
</gene>
<dbReference type="PANTHER" id="PTHR41773:SF1">
    <property type="entry name" value="RELA_SPOT DOMAIN-CONTAINING PROTEIN"/>
    <property type="match status" value="1"/>
</dbReference>
<dbReference type="UniPathway" id="UPA00908">
    <property type="reaction ID" value="UER00884"/>
</dbReference>
<evidence type="ECO:0000313" key="4">
    <source>
        <dbReference type="EMBL" id="NNU76337.1"/>
    </source>
</evidence>
<dbReference type="InterPro" id="IPR007685">
    <property type="entry name" value="RelA_SpoT"/>
</dbReference>
<feature type="compositionally biased region" description="Basic and acidic residues" evidence="2">
    <location>
        <begin position="306"/>
        <end position="321"/>
    </location>
</feature>
<dbReference type="GO" id="GO:0015970">
    <property type="term" value="P:guanosine tetraphosphate biosynthetic process"/>
    <property type="evidence" value="ECO:0007669"/>
    <property type="project" value="UniProtKB-UniPathway"/>
</dbReference>
<protein>
    <recommendedName>
        <fullName evidence="3">RelA/SpoT domain-containing protein</fullName>
    </recommendedName>
</protein>
<dbReference type="EMBL" id="JABEYB010000007">
    <property type="protein sequence ID" value="NNU76337.1"/>
    <property type="molecule type" value="Genomic_DNA"/>
</dbReference>